<evidence type="ECO:0000313" key="3">
    <source>
        <dbReference type="EMBL" id="MBO8431501.1"/>
    </source>
</evidence>
<dbReference type="PROSITE" id="PS50943">
    <property type="entry name" value="HTH_CROC1"/>
    <property type="match status" value="1"/>
</dbReference>
<reference evidence="3" key="2">
    <citation type="journal article" date="2021" name="PeerJ">
        <title>Extensive microbial diversity within the chicken gut microbiome revealed by metagenomics and culture.</title>
        <authorList>
            <person name="Gilroy R."/>
            <person name="Ravi A."/>
            <person name="Getino M."/>
            <person name="Pursley I."/>
            <person name="Horton D.L."/>
            <person name="Alikhan N.F."/>
            <person name="Baker D."/>
            <person name="Gharbi K."/>
            <person name="Hall N."/>
            <person name="Watson M."/>
            <person name="Adriaenssens E.M."/>
            <person name="Foster-Nyarko E."/>
            <person name="Jarju S."/>
            <person name="Secka A."/>
            <person name="Antonio M."/>
            <person name="Oren A."/>
            <person name="Chaudhuri R.R."/>
            <person name="La Ragione R."/>
            <person name="Hildebrand F."/>
            <person name="Pallen M.J."/>
        </authorList>
    </citation>
    <scope>NUCLEOTIDE SEQUENCE</scope>
    <source>
        <strain evidence="3">10192</strain>
    </source>
</reference>
<dbReference type="EMBL" id="JADIND010000200">
    <property type="protein sequence ID" value="MBO8431501.1"/>
    <property type="molecule type" value="Genomic_DNA"/>
</dbReference>
<dbReference type="PANTHER" id="PTHR46558">
    <property type="entry name" value="TRACRIPTIONAL REGULATORY PROTEIN-RELATED-RELATED"/>
    <property type="match status" value="1"/>
</dbReference>
<evidence type="ECO:0000259" key="2">
    <source>
        <dbReference type="PROSITE" id="PS50943"/>
    </source>
</evidence>
<dbReference type="Proteomes" id="UP000823632">
    <property type="component" value="Unassembled WGS sequence"/>
</dbReference>
<dbReference type="SUPFAM" id="SSF47413">
    <property type="entry name" value="lambda repressor-like DNA-binding domains"/>
    <property type="match status" value="1"/>
</dbReference>
<gene>
    <name evidence="3" type="ORF">IAC76_08950</name>
</gene>
<sequence length="106" mass="11848">MTDFRKKFAKRLKELRTSAGLTQEELASAVGVETKTVSYWENGHNSVTFNKLPVIAKALGIPVYKLFVFGEILGGDSNEIMDLLNSMNKRELRCISTIIKSILALK</sequence>
<organism evidence="3 4">
    <name type="scientific">Candidatus Scatousia excrementipullorum</name>
    <dbReference type="NCBI Taxonomy" id="2840936"/>
    <lineage>
        <taxon>Bacteria</taxon>
        <taxon>Candidatus Scatousia</taxon>
    </lineage>
</organism>
<comment type="caution">
    <text evidence="3">The sequence shown here is derived from an EMBL/GenBank/DDBJ whole genome shotgun (WGS) entry which is preliminary data.</text>
</comment>
<dbReference type="SMART" id="SM00530">
    <property type="entry name" value="HTH_XRE"/>
    <property type="match status" value="1"/>
</dbReference>
<keyword evidence="1" id="KW-0238">DNA-binding</keyword>
<name>A0A9D9DQ57_9BACT</name>
<evidence type="ECO:0000313" key="4">
    <source>
        <dbReference type="Proteomes" id="UP000823632"/>
    </source>
</evidence>
<feature type="domain" description="HTH cro/C1-type" evidence="2">
    <location>
        <begin position="12"/>
        <end position="66"/>
    </location>
</feature>
<dbReference type="PANTHER" id="PTHR46558:SF11">
    <property type="entry name" value="HTH-TYPE TRANSCRIPTIONAL REGULATOR XRE"/>
    <property type="match status" value="1"/>
</dbReference>
<dbReference type="GO" id="GO:0003677">
    <property type="term" value="F:DNA binding"/>
    <property type="evidence" value="ECO:0007669"/>
    <property type="project" value="UniProtKB-KW"/>
</dbReference>
<dbReference type="AlphaFoldDB" id="A0A9D9DQ57"/>
<protein>
    <submittedName>
        <fullName evidence="3">Helix-turn-helix transcriptional regulator</fullName>
    </submittedName>
</protein>
<proteinExistence type="predicted"/>
<dbReference type="Pfam" id="PF01381">
    <property type="entry name" value="HTH_3"/>
    <property type="match status" value="1"/>
</dbReference>
<dbReference type="Gene3D" id="1.10.260.40">
    <property type="entry name" value="lambda repressor-like DNA-binding domains"/>
    <property type="match status" value="1"/>
</dbReference>
<dbReference type="CDD" id="cd00093">
    <property type="entry name" value="HTH_XRE"/>
    <property type="match status" value="1"/>
</dbReference>
<accession>A0A9D9DQ57</accession>
<reference evidence="3" key="1">
    <citation type="submission" date="2020-10" db="EMBL/GenBank/DDBJ databases">
        <authorList>
            <person name="Gilroy R."/>
        </authorList>
    </citation>
    <scope>NUCLEOTIDE SEQUENCE</scope>
    <source>
        <strain evidence="3">10192</strain>
    </source>
</reference>
<dbReference type="InterPro" id="IPR001387">
    <property type="entry name" value="Cro/C1-type_HTH"/>
</dbReference>
<evidence type="ECO:0000256" key="1">
    <source>
        <dbReference type="ARBA" id="ARBA00023125"/>
    </source>
</evidence>
<dbReference type="InterPro" id="IPR010982">
    <property type="entry name" value="Lambda_DNA-bd_dom_sf"/>
</dbReference>